<dbReference type="InterPro" id="IPR045140">
    <property type="entry name" value="SHCBP1-like"/>
</dbReference>
<dbReference type="OrthoDB" id="5978115at2759"/>
<dbReference type="Pfam" id="PF23762">
    <property type="entry name" value="SHCBP_N"/>
    <property type="match status" value="1"/>
</dbReference>
<evidence type="ECO:0000259" key="4">
    <source>
        <dbReference type="Pfam" id="PF13229"/>
    </source>
</evidence>
<dbReference type="GO" id="GO:0005819">
    <property type="term" value="C:spindle"/>
    <property type="evidence" value="ECO:0007669"/>
    <property type="project" value="UniProtKB-SubCell"/>
</dbReference>
<gene>
    <name evidence="6" type="ORF">CHIRRI_LOCUS6035</name>
</gene>
<sequence length="545" mass="62412">MKIYTFEKSFQQRLNEFSLVLDESVCGSIKSMWRDFLETSVEGAGYKAVWKISKGMCEMLNISFPAEVFGEIKNTDFDDLTVDFLIEQVQDDNIQLPEVCQVPIEDVFPTIYQENDCLNVEITADHIDGYRFFYNYIFLPFDADDDKTWMTKNLESRVKLFYDLKNKKLSKGISSYIRQIIEEVKYIQFRSDILSNSIEDNDTSIDEMKESSKQTIAKLLDFDLRMNKIKHEIGILVNSEMREAYETVKFGQKQELNKQTFVISKNGTINEQMQLLEKLKDKVSSDTPITWMKNLCDAISCSTIDTEIYIPQGRYSFNFLDYLNNNLLFCGVEKLEQHLNHIDNDNDYSTLCSADKAAMLFVIDGDMKFENLIIDCRNVKTGFLVKTGSVVLKNCLILGLESKESTISEGLNISGDSSVVFENCVIKHFATALNVDDMTKIEFNNSRIENCNLGIDILGDNVKIDFKDSSIIDFATYGILRYSGKFEKDFQKVLDVNNIDDLKSFNLNFTGDNKFNGDTSNMIKVISKLAEDELCEVSDGEAMES</sequence>
<organism evidence="6 7">
    <name type="scientific">Chironomus riparius</name>
    <dbReference type="NCBI Taxonomy" id="315576"/>
    <lineage>
        <taxon>Eukaryota</taxon>
        <taxon>Metazoa</taxon>
        <taxon>Ecdysozoa</taxon>
        <taxon>Arthropoda</taxon>
        <taxon>Hexapoda</taxon>
        <taxon>Insecta</taxon>
        <taxon>Pterygota</taxon>
        <taxon>Neoptera</taxon>
        <taxon>Endopterygota</taxon>
        <taxon>Diptera</taxon>
        <taxon>Nematocera</taxon>
        <taxon>Chironomoidea</taxon>
        <taxon>Chironomidae</taxon>
        <taxon>Chironominae</taxon>
        <taxon>Chironomus</taxon>
    </lineage>
</organism>
<reference evidence="6" key="1">
    <citation type="submission" date="2022-01" db="EMBL/GenBank/DDBJ databases">
        <authorList>
            <person name="King R."/>
        </authorList>
    </citation>
    <scope>NUCLEOTIDE SEQUENCE</scope>
</reference>
<reference evidence="6" key="2">
    <citation type="submission" date="2022-10" db="EMBL/GenBank/DDBJ databases">
        <authorList>
            <consortium name="ENA_rothamsted_submissions"/>
            <consortium name="culmorum"/>
            <person name="King R."/>
        </authorList>
    </citation>
    <scope>NUCLEOTIDE SEQUENCE</scope>
</reference>
<dbReference type="InterPro" id="IPR039448">
    <property type="entry name" value="Beta_helix"/>
</dbReference>
<dbReference type="GO" id="GO:0007283">
    <property type="term" value="P:spermatogenesis"/>
    <property type="evidence" value="ECO:0007669"/>
    <property type="project" value="TreeGrafter"/>
</dbReference>
<comment type="subcellular location">
    <subcellularLocation>
        <location evidence="1">Cytoplasm</location>
        <location evidence="1">Cytoskeleton</location>
        <location evidence="1">Spindle</location>
    </subcellularLocation>
</comment>
<dbReference type="SUPFAM" id="SSF51126">
    <property type="entry name" value="Pectin lyase-like"/>
    <property type="match status" value="1"/>
</dbReference>
<evidence type="ECO:0000256" key="1">
    <source>
        <dbReference type="ARBA" id="ARBA00004186"/>
    </source>
</evidence>
<dbReference type="GO" id="GO:0007112">
    <property type="term" value="P:male meiosis cytokinesis"/>
    <property type="evidence" value="ECO:0007669"/>
    <property type="project" value="TreeGrafter"/>
</dbReference>
<dbReference type="Gene3D" id="2.160.20.10">
    <property type="entry name" value="Single-stranded right-handed beta-helix, Pectin lyase-like"/>
    <property type="match status" value="1"/>
</dbReference>
<keyword evidence="2" id="KW-0963">Cytoplasm</keyword>
<evidence type="ECO:0000256" key="3">
    <source>
        <dbReference type="ARBA" id="ARBA00023212"/>
    </source>
</evidence>
<dbReference type="InterPro" id="IPR057508">
    <property type="entry name" value="SHCBP-like_N"/>
</dbReference>
<dbReference type="InterPro" id="IPR011050">
    <property type="entry name" value="Pectin_lyase_fold/virulence"/>
</dbReference>
<proteinExistence type="predicted"/>
<keyword evidence="7" id="KW-1185">Reference proteome</keyword>
<feature type="domain" description="SHC SH2" evidence="5">
    <location>
        <begin position="13"/>
        <end position="242"/>
    </location>
</feature>
<evidence type="ECO:0008006" key="8">
    <source>
        <dbReference type="Google" id="ProtNLM"/>
    </source>
</evidence>
<protein>
    <recommendedName>
        <fullName evidence="8">Right handed beta helix domain-containing protein</fullName>
    </recommendedName>
</protein>
<keyword evidence="3" id="KW-0206">Cytoskeleton</keyword>
<dbReference type="PANTHER" id="PTHR14695:SF4">
    <property type="entry name" value="PROTEIN NESSUN DORMA"/>
    <property type="match status" value="1"/>
</dbReference>
<dbReference type="PANTHER" id="PTHR14695">
    <property type="entry name" value="SHC SH2-DOMAIN BINDING PROTEIN 1-RELATED"/>
    <property type="match status" value="1"/>
</dbReference>
<evidence type="ECO:0000259" key="5">
    <source>
        <dbReference type="Pfam" id="PF23762"/>
    </source>
</evidence>
<accession>A0A9N9WT54</accession>
<name>A0A9N9WT54_9DIPT</name>
<evidence type="ECO:0000313" key="6">
    <source>
        <dbReference type="EMBL" id="CAG9803134.1"/>
    </source>
</evidence>
<evidence type="ECO:0000256" key="2">
    <source>
        <dbReference type="ARBA" id="ARBA00022490"/>
    </source>
</evidence>
<dbReference type="InterPro" id="IPR012334">
    <property type="entry name" value="Pectin_lyas_fold"/>
</dbReference>
<evidence type="ECO:0000313" key="7">
    <source>
        <dbReference type="Proteomes" id="UP001153620"/>
    </source>
</evidence>
<dbReference type="AlphaFoldDB" id="A0A9N9WT54"/>
<feature type="domain" description="Right handed beta helix" evidence="4">
    <location>
        <begin position="360"/>
        <end position="485"/>
    </location>
</feature>
<dbReference type="Pfam" id="PF13229">
    <property type="entry name" value="Beta_helix"/>
    <property type="match status" value="1"/>
</dbReference>
<dbReference type="EMBL" id="OU895878">
    <property type="protein sequence ID" value="CAG9803134.1"/>
    <property type="molecule type" value="Genomic_DNA"/>
</dbReference>
<dbReference type="Proteomes" id="UP001153620">
    <property type="component" value="Chromosome 2"/>
</dbReference>